<keyword evidence="2" id="KW-1185">Reference proteome</keyword>
<protein>
    <submittedName>
        <fullName evidence="1">18032_t:CDS:1</fullName>
    </submittedName>
</protein>
<accession>A0A9N9D6B0</accession>
<dbReference type="AlphaFoldDB" id="A0A9N9D6B0"/>
<proteinExistence type="predicted"/>
<reference evidence="1" key="1">
    <citation type="submission" date="2021-06" db="EMBL/GenBank/DDBJ databases">
        <authorList>
            <person name="Kallberg Y."/>
            <person name="Tangrot J."/>
            <person name="Rosling A."/>
        </authorList>
    </citation>
    <scope>NUCLEOTIDE SEQUENCE</scope>
    <source>
        <strain evidence="1">MA453B</strain>
    </source>
</reference>
<name>A0A9N9D6B0_9GLOM</name>
<gene>
    <name evidence="1" type="ORF">DERYTH_LOCUS8790</name>
</gene>
<sequence>MINTKNDVLIFKNHADNVFEYAARQTQITEKDSLCEVKRCALLDANMIAALMCQRNWLDAAEKFGWKL</sequence>
<comment type="caution">
    <text evidence="1">The sequence shown here is derived from an EMBL/GenBank/DDBJ whole genome shotgun (WGS) entry which is preliminary data.</text>
</comment>
<organism evidence="1 2">
    <name type="scientific">Dentiscutata erythropus</name>
    <dbReference type="NCBI Taxonomy" id="1348616"/>
    <lineage>
        <taxon>Eukaryota</taxon>
        <taxon>Fungi</taxon>
        <taxon>Fungi incertae sedis</taxon>
        <taxon>Mucoromycota</taxon>
        <taxon>Glomeromycotina</taxon>
        <taxon>Glomeromycetes</taxon>
        <taxon>Diversisporales</taxon>
        <taxon>Gigasporaceae</taxon>
        <taxon>Dentiscutata</taxon>
    </lineage>
</organism>
<evidence type="ECO:0000313" key="1">
    <source>
        <dbReference type="EMBL" id="CAG8624006.1"/>
    </source>
</evidence>
<dbReference type="EMBL" id="CAJVPY010004618">
    <property type="protein sequence ID" value="CAG8624006.1"/>
    <property type="molecule type" value="Genomic_DNA"/>
</dbReference>
<feature type="non-terminal residue" evidence="1">
    <location>
        <position position="1"/>
    </location>
</feature>
<evidence type="ECO:0000313" key="2">
    <source>
        <dbReference type="Proteomes" id="UP000789405"/>
    </source>
</evidence>
<dbReference type="Proteomes" id="UP000789405">
    <property type="component" value="Unassembled WGS sequence"/>
</dbReference>